<dbReference type="Gene3D" id="3.30.360.10">
    <property type="entry name" value="Dihydrodipicolinate Reductase, domain 2"/>
    <property type="match status" value="1"/>
</dbReference>
<dbReference type="Pfam" id="PF01408">
    <property type="entry name" value="GFO_IDH_MocA"/>
    <property type="match status" value="1"/>
</dbReference>
<dbReference type="PANTHER" id="PTHR43249">
    <property type="entry name" value="UDP-N-ACETYL-2-AMINO-2-DEOXY-D-GLUCURONATE OXIDASE"/>
    <property type="match status" value="1"/>
</dbReference>
<proteinExistence type="predicted"/>
<feature type="domain" description="GFO/IDH/MocA-like oxidoreductase" evidence="2">
    <location>
        <begin position="157"/>
        <end position="244"/>
    </location>
</feature>
<dbReference type="InterPro" id="IPR052515">
    <property type="entry name" value="Gfo/Idh/MocA_Oxidoreductase"/>
</dbReference>
<evidence type="ECO:0000259" key="1">
    <source>
        <dbReference type="Pfam" id="PF01408"/>
    </source>
</evidence>
<feature type="domain" description="Gfo/Idh/MocA-like oxidoreductase N-terminal" evidence="1">
    <location>
        <begin position="5"/>
        <end position="124"/>
    </location>
</feature>
<dbReference type="InterPro" id="IPR036291">
    <property type="entry name" value="NAD(P)-bd_dom_sf"/>
</dbReference>
<keyword evidence="4" id="KW-1185">Reference proteome</keyword>
<dbReference type="SUPFAM" id="SSF51735">
    <property type="entry name" value="NAD(P)-binding Rossmann-fold domains"/>
    <property type="match status" value="1"/>
</dbReference>
<accession>A0A368YBI1</accession>
<reference evidence="3 4" key="1">
    <citation type="submission" date="2018-07" db="EMBL/GenBank/DDBJ databases">
        <title>Genomic Encyclopedia of Type Strains, Phase IV (KMG-IV): sequencing the most valuable type-strain genomes for metagenomic binning, comparative biology and taxonomic classification.</title>
        <authorList>
            <person name="Goeker M."/>
        </authorList>
    </citation>
    <scope>NUCLEOTIDE SEQUENCE [LARGE SCALE GENOMIC DNA]</scope>
    <source>
        <strain evidence="3 4">DSM 27696</strain>
    </source>
</reference>
<dbReference type="Proteomes" id="UP000252585">
    <property type="component" value="Unassembled WGS sequence"/>
</dbReference>
<comment type="caution">
    <text evidence="3">The sequence shown here is derived from an EMBL/GenBank/DDBJ whole genome shotgun (WGS) entry which is preliminary data.</text>
</comment>
<dbReference type="Gene3D" id="3.40.50.720">
    <property type="entry name" value="NAD(P)-binding Rossmann-like Domain"/>
    <property type="match status" value="1"/>
</dbReference>
<dbReference type="SUPFAM" id="SSF55347">
    <property type="entry name" value="Glyceraldehyde-3-phosphate dehydrogenase-like, C-terminal domain"/>
    <property type="match status" value="1"/>
</dbReference>
<dbReference type="EMBL" id="QPJJ01000002">
    <property type="protein sequence ID" value="RCW76788.1"/>
    <property type="molecule type" value="Genomic_DNA"/>
</dbReference>
<evidence type="ECO:0000313" key="4">
    <source>
        <dbReference type="Proteomes" id="UP000252585"/>
    </source>
</evidence>
<evidence type="ECO:0000313" key="3">
    <source>
        <dbReference type="EMBL" id="RCW76788.1"/>
    </source>
</evidence>
<organism evidence="3 4">
    <name type="scientific">Saliterribacillus persicus</name>
    <dbReference type="NCBI Taxonomy" id="930114"/>
    <lineage>
        <taxon>Bacteria</taxon>
        <taxon>Bacillati</taxon>
        <taxon>Bacillota</taxon>
        <taxon>Bacilli</taxon>
        <taxon>Bacillales</taxon>
        <taxon>Bacillaceae</taxon>
        <taxon>Saliterribacillus</taxon>
    </lineage>
</organism>
<sequence>MKLTLNIGFIGTGGFTTHHLNILKKRDDVKIVAFLGTSQEKADRFAEQYADATGYTVLEDMLENETLDAAYLCVPPMAHGAYELKLIEAGIPFLVEKPLGVDMETVKSIEEALNKKKVITSVGYHFRYQDIVEKWKGMQDEAQTGLVIAKWMGGLPGAPWWKNQAQSGGQFNEQTTHLVDMIRYLYGEVATVYAQESSRILAKENADVTVAEAGSFTLTMKSGVVVQVANTCLLPDGVGEVEITAYTDQGIEKWTPSSLSLDRVQEKVEIKVKDNPYEKETDAFLHAIKTGDESKILSSYQDGVKSFEIAVLAWQSLEEKRAIHV</sequence>
<dbReference type="Pfam" id="PF22725">
    <property type="entry name" value="GFO_IDH_MocA_C3"/>
    <property type="match status" value="1"/>
</dbReference>
<dbReference type="PANTHER" id="PTHR43249:SF1">
    <property type="entry name" value="D-GLUCOSIDE 3-DEHYDROGENASE"/>
    <property type="match status" value="1"/>
</dbReference>
<dbReference type="InterPro" id="IPR000683">
    <property type="entry name" value="Gfo/Idh/MocA-like_OxRdtase_N"/>
</dbReference>
<dbReference type="OrthoDB" id="9815825at2"/>
<name>A0A368YBI1_9BACI</name>
<dbReference type="AlphaFoldDB" id="A0A368YBI1"/>
<gene>
    <name evidence="3" type="ORF">DFR57_10263</name>
</gene>
<protein>
    <submittedName>
        <fullName evidence="3">Putative dehydrogenase</fullName>
    </submittedName>
</protein>
<dbReference type="GO" id="GO:0000166">
    <property type="term" value="F:nucleotide binding"/>
    <property type="evidence" value="ECO:0007669"/>
    <property type="project" value="InterPro"/>
</dbReference>
<evidence type="ECO:0000259" key="2">
    <source>
        <dbReference type="Pfam" id="PF22725"/>
    </source>
</evidence>
<dbReference type="InterPro" id="IPR055170">
    <property type="entry name" value="GFO_IDH_MocA-like_dom"/>
</dbReference>